<dbReference type="SMART" id="SM00320">
    <property type="entry name" value="WD40"/>
    <property type="match status" value="13"/>
</dbReference>
<dbReference type="GO" id="GO:0004197">
    <property type="term" value="F:cysteine-type endopeptidase activity"/>
    <property type="evidence" value="ECO:0007669"/>
    <property type="project" value="InterPro"/>
</dbReference>
<dbReference type="SUPFAM" id="SSF52540">
    <property type="entry name" value="P-loop containing nucleoside triphosphate hydrolases"/>
    <property type="match status" value="1"/>
</dbReference>
<gene>
    <name evidence="6" type="ORF">B6N60_02083</name>
</gene>
<organism evidence="6 7">
    <name type="scientific">Richelia sinica FACHB-800</name>
    <dbReference type="NCBI Taxonomy" id="1357546"/>
    <lineage>
        <taxon>Bacteria</taxon>
        <taxon>Bacillati</taxon>
        <taxon>Cyanobacteriota</taxon>
        <taxon>Cyanophyceae</taxon>
        <taxon>Nostocales</taxon>
        <taxon>Nostocaceae</taxon>
        <taxon>Richelia</taxon>
    </lineage>
</organism>
<feature type="repeat" description="WD" evidence="3">
    <location>
        <begin position="1157"/>
        <end position="1191"/>
    </location>
</feature>
<feature type="repeat" description="WD" evidence="3">
    <location>
        <begin position="1559"/>
        <end position="1600"/>
    </location>
</feature>
<dbReference type="InterPro" id="IPR049052">
    <property type="entry name" value="nSTAND1"/>
</dbReference>
<dbReference type="KEGG" id="rsin:B6N60_02083"/>
<dbReference type="PROSITE" id="PS50294">
    <property type="entry name" value="WD_REPEATS_REGION"/>
    <property type="match status" value="12"/>
</dbReference>
<evidence type="ECO:0000259" key="5">
    <source>
        <dbReference type="Pfam" id="PF20703"/>
    </source>
</evidence>
<dbReference type="Proteomes" id="UP000683511">
    <property type="component" value="Chromosome"/>
</dbReference>
<evidence type="ECO:0000259" key="4">
    <source>
        <dbReference type="Pfam" id="PF00656"/>
    </source>
</evidence>
<dbReference type="InterPro" id="IPR036322">
    <property type="entry name" value="WD40_repeat_dom_sf"/>
</dbReference>
<dbReference type="GO" id="GO:0006508">
    <property type="term" value="P:proteolysis"/>
    <property type="evidence" value="ECO:0007669"/>
    <property type="project" value="InterPro"/>
</dbReference>
<dbReference type="RefSeq" id="WP_190607473.1">
    <property type="nucleotide sequence ID" value="NZ_CP021056.1"/>
</dbReference>
<feature type="repeat" description="WD" evidence="3">
    <location>
        <begin position="1076"/>
        <end position="1107"/>
    </location>
</feature>
<dbReference type="Gene3D" id="3.40.50.1460">
    <property type="match status" value="1"/>
</dbReference>
<dbReference type="Pfam" id="PF20703">
    <property type="entry name" value="nSTAND1"/>
    <property type="match status" value="1"/>
</dbReference>
<evidence type="ECO:0000313" key="7">
    <source>
        <dbReference type="Proteomes" id="UP000683511"/>
    </source>
</evidence>
<keyword evidence="1 3" id="KW-0853">WD repeat</keyword>
<keyword evidence="7" id="KW-1185">Reference proteome</keyword>
<dbReference type="PROSITE" id="PS00678">
    <property type="entry name" value="WD_REPEATS_1"/>
    <property type="match status" value="2"/>
</dbReference>
<dbReference type="InterPro" id="IPR020472">
    <property type="entry name" value="WD40_PAC1"/>
</dbReference>
<proteinExistence type="predicted"/>
<dbReference type="InterPro" id="IPR029030">
    <property type="entry name" value="Caspase-like_dom_sf"/>
</dbReference>
<name>A0A975T8I3_9NOST</name>
<dbReference type="Gene3D" id="2.130.10.10">
    <property type="entry name" value="YVTN repeat-like/Quinoprotein amine dehydrogenase"/>
    <property type="match status" value="4"/>
</dbReference>
<dbReference type="PROSITE" id="PS50082">
    <property type="entry name" value="WD_REPEATS_2"/>
    <property type="match status" value="12"/>
</dbReference>
<feature type="repeat" description="WD" evidence="3">
    <location>
        <begin position="1198"/>
        <end position="1229"/>
    </location>
</feature>
<dbReference type="CDD" id="cd00200">
    <property type="entry name" value="WD40"/>
    <property type="match status" value="2"/>
</dbReference>
<dbReference type="InterPro" id="IPR027417">
    <property type="entry name" value="P-loop_NTPase"/>
</dbReference>
<feature type="repeat" description="WD" evidence="3">
    <location>
        <begin position="1476"/>
        <end position="1507"/>
    </location>
</feature>
<dbReference type="SUPFAM" id="SSF50998">
    <property type="entry name" value="Quinoprotein alcohol dehydrogenase-like"/>
    <property type="match status" value="2"/>
</dbReference>
<evidence type="ECO:0000256" key="1">
    <source>
        <dbReference type="ARBA" id="ARBA00022574"/>
    </source>
</evidence>
<feature type="repeat" description="WD" evidence="3">
    <location>
        <begin position="1239"/>
        <end position="1271"/>
    </location>
</feature>
<feature type="repeat" description="WD" evidence="3">
    <location>
        <begin position="1517"/>
        <end position="1558"/>
    </location>
</feature>
<reference evidence="6" key="1">
    <citation type="submission" date="2017-04" db="EMBL/GenBank/DDBJ databases">
        <title>Genome deletions in a multicellular cyanobacterial endosymbiont for morphological adaptation in marine diatoms.</title>
        <authorList>
            <person name="Wang Y."/>
            <person name="Gao H."/>
            <person name="Li R."/>
            <person name="Xu X."/>
        </authorList>
    </citation>
    <scope>NUCLEOTIDE SEQUENCE</scope>
    <source>
        <strain evidence="6">FACHB 800</strain>
    </source>
</reference>
<feature type="repeat" description="WD" evidence="3">
    <location>
        <begin position="1434"/>
        <end position="1475"/>
    </location>
</feature>
<dbReference type="InterPro" id="IPR011600">
    <property type="entry name" value="Pept_C14_caspase"/>
</dbReference>
<evidence type="ECO:0000256" key="2">
    <source>
        <dbReference type="ARBA" id="ARBA00022737"/>
    </source>
</evidence>
<dbReference type="Pfam" id="PF00656">
    <property type="entry name" value="Peptidase_C14"/>
    <property type="match status" value="1"/>
</dbReference>
<feature type="domain" description="Peptidase C14 caspase" evidence="4">
    <location>
        <begin position="24"/>
        <end position="224"/>
    </location>
</feature>
<feature type="repeat" description="WD" evidence="3">
    <location>
        <begin position="1321"/>
        <end position="1362"/>
    </location>
</feature>
<dbReference type="InterPro" id="IPR015943">
    <property type="entry name" value="WD40/YVTN_repeat-like_dom_sf"/>
</dbReference>
<dbReference type="PRINTS" id="PR00320">
    <property type="entry name" value="GPROTEINBRPT"/>
</dbReference>
<dbReference type="InterPro" id="IPR019775">
    <property type="entry name" value="WD40_repeat_CS"/>
</dbReference>
<feature type="repeat" description="WD" evidence="3">
    <location>
        <begin position="1601"/>
        <end position="1642"/>
    </location>
</feature>
<protein>
    <submittedName>
        <fullName evidence="6">WD-40 repeat protein</fullName>
    </submittedName>
</protein>
<feature type="repeat" description="WD" evidence="3">
    <location>
        <begin position="1280"/>
        <end position="1314"/>
    </location>
</feature>
<dbReference type="InterPro" id="IPR011047">
    <property type="entry name" value="Quinoprotein_ADH-like_sf"/>
</dbReference>
<accession>A0A975T8I3</accession>
<sequence>MCPRGVATNQSTNNQTTLITKIWLLLVGVNQYQDPQLPSLRYSAVDCQGLAAALKTATNQYYSQIEVKIYHDFTSQLPLLNNVRVGLQEIAKSAQALDTILVYFSGHGILHPSTQQAFLCLADTEKNDIENTGLSVQELLQTIGDSQAQHQLIWLDACHSGGMTLRGVNPTPQLVELLQRKAAKTKGFYALLSCDVNQQSWEFNELGHGVFTYYLIRGLQGEAADNQGVISADGLYRYVYHQTLLYIDKINQQLRLINQQKRGKGETQLFSEYPLQTPKRIVEGVGELILGKIPVIPDLHAARVALVIDGLINSQIALELSKILATTGGFDLQYFPRGEAITSQDIRIVIQEYLHVSTPSQETTTLLYLRGQLEENADGEAVLVLLENICLSRAWLRQQLRHCQANQQIIILDCLGNSAALQAWVEDLQLAAEKSQCIIAANSPKHNSELFTQALISTLNSASQSTGLSIAGWISQLQVSLAGNVDLQIWLSGTQGVIEIVPANTHNRHGTTGLDLKICPYRGLRAFQAEDYQYFYGRESLTQQLINELAKKSFLAVVGASGSGKSSVVQAGLIAQLKQGKQLPGSESWWIKVLRPGIHPLTALSQRLTDKKDEKNHLVLEGMLYQGVEGFVYWIRNRPEPMVVLVVDQFEELFTLASDEDRRRFLELVFGAVEYAPDRFKLVITLRADFISSSLEVLPLAQLLQKSSVLVPPHLNDDDYRRVIVNPAEQVGLKVEPGLVEVLLQELNHSAGDLPLLEFVLEQLWECREGGELTLKAYQQQVGGIKAALERKAQGVYDNLDNLAQDCTRWIFLSLTQLGEGTEDTRRRVLKSDLVVKKYPQELVERTLQALTTAKLVVVSLEGEVLGTGKGEEFTAITGSDLVTIEVAHEILIRHWSSLRWWLEENRIRLRSQRQIVQAATLWKNHGEQADFLLQGVRLAEAEEIYVKYTDELSSDVQDFIIACLEARQQQQLAQKKRLRQAQIAVVVISCLGIISSIFGGLAYWQKQAAQMREIAALNASSQAFLLSHQQLEAVIASIKAGREFKQVFAPAVDLKISTVATLQQALNESEEINRLSGHSQQINAVKFSPDGKMIASASDDQTVKLWTDQGKLVFTITGFSQRVKSIAFSPDGQLIAASVGNNIQLYHRNGKFIKTFTGHQDIVTEVNFSHDGKLLVSSSLDKSIKVWDINDSLVNSWNAANGWINTVSFSPDDQMIVTGGEDNLVKIWRKNGQLIKILPGHQGRITKVVFSNDGKLIATASADKTIKMWNQTGKLLHNLTGYTQQINSMSFSPDNQTLASASADNTIKLWDIDGKLLANITGHNQPIRDIAFSPDGKIIASASDDKTVRFWQVKNHQYISGDIYSIAVYGHTFAAAGWNGNIYINEKSKLTHFQAHQNIINAISFSHDGKILASGSADKTIKIWQKNKLIKNFTGHKDRVTSLSFSPDNQILASGSADKTIKLWRLADGKLLKTFTGHSDEITSINFSPDGQTIASGSFDQTVKIWRRDGTLVKNFTENGLAIASVIFSPNGQVIAASSWDNTIKLWNPTTGKLIHSLTGHTDGVTSLSFTSDSQILASGSADQTIKLWTVSTGELLKTLSGYPHPITSLSFTTDGQTLVVGGKEAGVMVWNFDLDSLLSQGCTIIASYLQNNPTLTSSDRSLCQN</sequence>
<dbReference type="SUPFAM" id="SSF52129">
    <property type="entry name" value="Caspase-like"/>
    <property type="match status" value="1"/>
</dbReference>
<dbReference type="InterPro" id="IPR001680">
    <property type="entry name" value="WD40_rpt"/>
</dbReference>
<dbReference type="SUPFAM" id="SSF50978">
    <property type="entry name" value="WD40 repeat-like"/>
    <property type="match status" value="1"/>
</dbReference>
<dbReference type="Pfam" id="PF00400">
    <property type="entry name" value="WD40"/>
    <property type="match status" value="13"/>
</dbReference>
<evidence type="ECO:0000313" key="6">
    <source>
        <dbReference type="EMBL" id="QXE23393.1"/>
    </source>
</evidence>
<dbReference type="PANTHER" id="PTHR22847">
    <property type="entry name" value="WD40 REPEAT PROTEIN"/>
    <property type="match status" value="1"/>
</dbReference>
<feature type="domain" description="Novel STAND NTPase 1" evidence="5">
    <location>
        <begin position="520"/>
        <end position="930"/>
    </location>
</feature>
<feature type="repeat" description="WD" evidence="3">
    <location>
        <begin position="1394"/>
        <end position="1426"/>
    </location>
</feature>
<dbReference type="EMBL" id="CP021056">
    <property type="protein sequence ID" value="QXE23393.1"/>
    <property type="molecule type" value="Genomic_DNA"/>
</dbReference>
<keyword evidence="2" id="KW-0677">Repeat</keyword>
<dbReference type="PANTHER" id="PTHR22847:SF637">
    <property type="entry name" value="WD REPEAT DOMAIN 5B"/>
    <property type="match status" value="1"/>
</dbReference>
<evidence type="ECO:0000256" key="3">
    <source>
        <dbReference type="PROSITE-ProRule" id="PRU00221"/>
    </source>
</evidence>